<keyword evidence="1 3" id="KW-0560">Oxidoreductase</keyword>
<reference evidence="3" key="1">
    <citation type="submission" date="2024-05" db="EMBL/GenBank/DDBJ databases">
        <authorList>
            <person name="Yu L."/>
        </authorList>
    </citation>
    <scope>NUCLEOTIDE SEQUENCE</scope>
    <source>
        <strain evidence="3">G08B096</strain>
    </source>
</reference>
<feature type="domain" description="Luciferase-like" evidence="2">
    <location>
        <begin position="16"/>
        <end position="233"/>
    </location>
</feature>
<dbReference type="PANTHER" id="PTHR43244:SF1">
    <property type="entry name" value="5,10-METHYLENETETRAHYDROMETHANOPTERIN REDUCTASE"/>
    <property type="match status" value="1"/>
</dbReference>
<dbReference type="InterPro" id="IPR011251">
    <property type="entry name" value="Luciferase-like_dom"/>
</dbReference>
<dbReference type="EC" id="1.-.-.-" evidence="3"/>
<evidence type="ECO:0000256" key="1">
    <source>
        <dbReference type="ARBA" id="ARBA00023002"/>
    </source>
</evidence>
<dbReference type="InterPro" id="IPR036661">
    <property type="entry name" value="Luciferase-like_sf"/>
</dbReference>
<evidence type="ECO:0000259" key="2">
    <source>
        <dbReference type="Pfam" id="PF00296"/>
    </source>
</evidence>
<gene>
    <name evidence="3" type="ORF">ABIQ69_13680</name>
</gene>
<dbReference type="Gene3D" id="3.20.20.30">
    <property type="entry name" value="Luciferase-like domain"/>
    <property type="match status" value="1"/>
</dbReference>
<dbReference type="Pfam" id="PF00296">
    <property type="entry name" value="Bac_luciferase"/>
    <property type="match status" value="1"/>
</dbReference>
<sequence>MTDYGHDLKFGTFVTPSAQGAQHAIDVAVASDRAGLDLVTFQDHPYQAAFLDTSTLLAFVAARTERVHVSANVASLPLRPPAVLARAAASLDILSGGRFELGLGAGAFWDGIAAMGGRRLTPGQGVDALREAIAIIRDLWDVDASGRVSHHGRYYDVAGAKRGPRPAHDIGIWIGSYQPRMLALTGELGDGWLPTLEYLPRGVASLADHNARIDEAAVAAGRSPADVRRLLNVMRVGLSPVSRGLLEGPVEQWVDQLATLALEHGVTAVLIGGDDPVLAERYGAEIAPAVRELVATERAPGRLRRGEPVEAGRAG</sequence>
<dbReference type="PANTHER" id="PTHR43244">
    <property type="match status" value="1"/>
</dbReference>
<dbReference type="RefSeq" id="WP_350347676.1">
    <property type="nucleotide sequence ID" value="NZ_CP158374.1"/>
</dbReference>
<dbReference type="AlphaFoldDB" id="A0AAU7W5D3"/>
<dbReference type="SUPFAM" id="SSF51679">
    <property type="entry name" value="Bacterial luciferase-like"/>
    <property type="match status" value="1"/>
</dbReference>
<organism evidence="3">
    <name type="scientific">Agromyces sp. G08B096</name>
    <dbReference type="NCBI Taxonomy" id="3156399"/>
    <lineage>
        <taxon>Bacteria</taxon>
        <taxon>Bacillati</taxon>
        <taxon>Actinomycetota</taxon>
        <taxon>Actinomycetes</taxon>
        <taxon>Micrococcales</taxon>
        <taxon>Microbacteriaceae</taxon>
        <taxon>Agromyces</taxon>
    </lineage>
</organism>
<name>A0AAU7W5D3_9MICO</name>
<dbReference type="InterPro" id="IPR050564">
    <property type="entry name" value="F420-G6PD/mer"/>
</dbReference>
<dbReference type="CDD" id="cd01097">
    <property type="entry name" value="Tetrahydromethanopterin_reductase"/>
    <property type="match status" value="1"/>
</dbReference>
<proteinExistence type="predicted"/>
<protein>
    <submittedName>
        <fullName evidence="3">LLM class flavin-dependent oxidoreductase</fullName>
        <ecNumber evidence="3">1.-.-.-</ecNumber>
    </submittedName>
</protein>
<dbReference type="EMBL" id="CP158374">
    <property type="protein sequence ID" value="XBX81654.1"/>
    <property type="molecule type" value="Genomic_DNA"/>
</dbReference>
<dbReference type="GO" id="GO:0016705">
    <property type="term" value="F:oxidoreductase activity, acting on paired donors, with incorporation or reduction of molecular oxygen"/>
    <property type="evidence" value="ECO:0007669"/>
    <property type="project" value="InterPro"/>
</dbReference>
<accession>A0AAU7W5D3</accession>
<evidence type="ECO:0000313" key="3">
    <source>
        <dbReference type="EMBL" id="XBX81654.1"/>
    </source>
</evidence>